<keyword evidence="2" id="KW-0268">Exocytosis</keyword>
<dbReference type="OrthoDB" id="19944at2759"/>
<dbReference type="InterPro" id="IPR011044">
    <property type="entry name" value="Quino_amine_DH_bsu"/>
</dbReference>
<accession>A0A4U0XBT6</accession>
<dbReference type="AlphaFoldDB" id="A0A4U0XBT6"/>
<gene>
    <name evidence="6" type="ORF">B0A49_04948</name>
</gene>
<feature type="region of interest" description="Disordered" evidence="4">
    <location>
        <begin position="549"/>
        <end position="575"/>
    </location>
</feature>
<evidence type="ECO:0000256" key="4">
    <source>
        <dbReference type="SAM" id="MobiDB-lite"/>
    </source>
</evidence>
<sequence length="1001" mass="108643">MTHLLRGKQAGIQNDLSAGLGPDVFVVDEINRYGINSQISAIAYDPVQSLLAVGTKDSKFGRGQIYVFGQKRISVTLSLPGKASVKTLHFCADKLVCLDSRHDLSCYSLETKKLLASHSVPGVVNCLLTDPTLDYALLGMQSGDVLAYDLDRETLAPFKIPNFWMEQNPKARQMPVVTLSFHPRDIGSLLIGYHDGAVIYSFKQNKPAKFFQYHVPRGAPGGDADPATLSLERRPKLTQAIWHPTGTFILTGHEDGSIVIWDPKDGRIVMARTLTDTNVDKPGAGISSFESDSGTLSAREPLYRIAWCANQDPDDTAILVAGGATTSMPTKGLTLLELGRTPNYATTSWQLLSEHFESPKRQRILPTPPNAEVVDFCLIPRSSPHFAGGHDPIAVIALLTSGEVITLSFPSGIPISPTNQLHLSLSFIHPFISCANLTPMDRARWLGMVETRAQGPPILEGGAEATHPLKRFESRNIVQTAHADGTIRLWDAGHKDELENEKLLQVDVARAVGRLENVDITRMSLAGSSGELAAGLRTGEVIVFRWGHNRSAGREPPPSKPNTPHALTSVTDRKDPGLTDGLFPFTLMDQHDGSVTSLKLSNVGFVAAGFEGGSMVVIDLRGPAVIYNARVVDFVKQDRHGSFRKSNSQTAFKPEWPTSTEFSVMTVDGDDYSSILLHVGTNLGHLATFKILPEASGRYTVQPVGSMSLDDRIIHIAPLNADSGRPAYASQTAVGNLRNSVKVNGVLVAVTPTGARIFKPATTKGAHKTWDTAACEAAAVVRYEDLGYALVGLFRDGLAKAYSIPALKEIGLARIDHILDIRRLADATITPSGDILGWTGPSEMAMLNVWGTGAPVPRSHDSLFNPQLPIPPRPTISNLQWISGTQYITPTDMDLLIGGPDRPPSKRMIAQARNDEQQRRSQNRGAASSSAAGAAIPSQDEGYWAYMQRQINERTEKLGMMGDSMDKLQDNSAGWAQDVGNFVQRQKKNAVMGVVKSKFGF</sequence>
<dbReference type="Pfam" id="PF00400">
    <property type="entry name" value="WD40"/>
    <property type="match status" value="1"/>
</dbReference>
<dbReference type="GO" id="GO:0005886">
    <property type="term" value="C:plasma membrane"/>
    <property type="evidence" value="ECO:0007669"/>
    <property type="project" value="TreeGrafter"/>
</dbReference>
<feature type="repeat" description="WD" evidence="3">
    <location>
        <begin position="242"/>
        <end position="271"/>
    </location>
</feature>
<dbReference type="PANTHER" id="PTHR10241:SF25">
    <property type="entry name" value="TOMOSYN, ISOFORM C"/>
    <property type="match status" value="1"/>
</dbReference>
<feature type="compositionally biased region" description="Low complexity" evidence="4">
    <location>
        <begin position="925"/>
        <end position="935"/>
    </location>
</feature>
<dbReference type="GO" id="GO:0019905">
    <property type="term" value="F:syntaxin binding"/>
    <property type="evidence" value="ECO:0007669"/>
    <property type="project" value="TreeGrafter"/>
</dbReference>
<evidence type="ECO:0000313" key="6">
    <source>
        <dbReference type="EMBL" id="TKA73591.1"/>
    </source>
</evidence>
<keyword evidence="7" id="KW-1185">Reference proteome</keyword>
<dbReference type="Pfam" id="PF08596">
    <property type="entry name" value="Lgl_C"/>
    <property type="match status" value="1"/>
</dbReference>
<organism evidence="6 7">
    <name type="scientific">Cryomyces minteri</name>
    <dbReference type="NCBI Taxonomy" id="331657"/>
    <lineage>
        <taxon>Eukaryota</taxon>
        <taxon>Fungi</taxon>
        <taxon>Dikarya</taxon>
        <taxon>Ascomycota</taxon>
        <taxon>Pezizomycotina</taxon>
        <taxon>Dothideomycetes</taxon>
        <taxon>Dothideomycetes incertae sedis</taxon>
        <taxon>Cryomyces</taxon>
    </lineage>
</organism>
<protein>
    <recommendedName>
        <fullName evidence="5">Lethal giant larvae (Lgl)-like C-terminal domain-containing protein</fullName>
    </recommendedName>
</protein>
<dbReference type="EMBL" id="NAJN01000420">
    <property type="protein sequence ID" value="TKA73591.1"/>
    <property type="molecule type" value="Genomic_DNA"/>
</dbReference>
<dbReference type="PANTHER" id="PTHR10241">
    <property type="entry name" value="LETHAL 2 GIANT LARVAE PROTEIN"/>
    <property type="match status" value="1"/>
</dbReference>
<feature type="domain" description="Lethal giant larvae (Lgl)-like C-terminal" evidence="5">
    <location>
        <begin position="517"/>
        <end position="906"/>
    </location>
</feature>
<evidence type="ECO:0000256" key="2">
    <source>
        <dbReference type="ARBA" id="ARBA00022483"/>
    </source>
</evidence>
<dbReference type="GO" id="GO:0006887">
    <property type="term" value="P:exocytosis"/>
    <property type="evidence" value="ECO:0007669"/>
    <property type="project" value="UniProtKB-KW"/>
</dbReference>
<dbReference type="GO" id="GO:0005096">
    <property type="term" value="F:GTPase activator activity"/>
    <property type="evidence" value="ECO:0007669"/>
    <property type="project" value="TreeGrafter"/>
</dbReference>
<dbReference type="GO" id="GO:0045159">
    <property type="term" value="F:myosin II binding"/>
    <property type="evidence" value="ECO:0007669"/>
    <property type="project" value="TreeGrafter"/>
</dbReference>
<name>A0A4U0XBT6_9PEZI</name>
<dbReference type="STRING" id="331657.A0A4U0XBT6"/>
<evidence type="ECO:0000256" key="1">
    <source>
        <dbReference type="ARBA" id="ARBA00008070"/>
    </source>
</evidence>
<dbReference type="PROSITE" id="PS50082">
    <property type="entry name" value="WD_REPEATS_2"/>
    <property type="match status" value="1"/>
</dbReference>
<feature type="region of interest" description="Disordered" evidence="4">
    <location>
        <begin position="912"/>
        <end position="935"/>
    </location>
</feature>
<dbReference type="InterPro" id="IPR013905">
    <property type="entry name" value="Lgl_C_dom"/>
</dbReference>
<dbReference type="GO" id="GO:0005737">
    <property type="term" value="C:cytoplasm"/>
    <property type="evidence" value="ECO:0007669"/>
    <property type="project" value="TreeGrafter"/>
</dbReference>
<dbReference type="InterPro" id="IPR001680">
    <property type="entry name" value="WD40_rpt"/>
</dbReference>
<reference evidence="6 7" key="1">
    <citation type="submission" date="2017-03" db="EMBL/GenBank/DDBJ databases">
        <title>Genomes of endolithic fungi from Antarctica.</title>
        <authorList>
            <person name="Coleine C."/>
            <person name="Masonjones S."/>
            <person name="Stajich J.E."/>
        </authorList>
    </citation>
    <scope>NUCLEOTIDE SEQUENCE [LARGE SCALE GENOMIC DNA]</scope>
    <source>
        <strain evidence="6 7">CCFEE 5187</strain>
    </source>
</reference>
<comment type="caution">
    <text evidence="6">The sequence shown here is derived from an EMBL/GenBank/DDBJ whole genome shotgun (WGS) entry which is preliminary data.</text>
</comment>
<evidence type="ECO:0000256" key="3">
    <source>
        <dbReference type="PROSITE-ProRule" id="PRU00221"/>
    </source>
</evidence>
<dbReference type="Proteomes" id="UP000308768">
    <property type="component" value="Unassembled WGS sequence"/>
</dbReference>
<dbReference type="InterPro" id="IPR015943">
    <property type="entry name" value="WD40/YVTN_repeat-like_dom_sf"/>
</dbReference>
<dbReference type="FunFam" id="2.130.10.10:FF:000848">
    <property type="entry name" value="SNARE-dependent exocytosis protein (Sro7), putative"/>
    <property type="match status" value="1"/>
</dbReference>
<dbReference type="InterPro" id="IPR036322">
    <property type="entry name" value="WD40_repeat_dom_sf"/>
</dbReference>
<dbReference type="GO" id="GO:0006893">
    <property type="term" value="P:Golgi to plasma membrane transport"/>
    <property type="evidence" value="ECO:0007669"/>
    <property type="project" value="TreeGrafter"/>
</dbReference>
<dbReference type="SMART" id="SM00320">
    <property type="entry name" value="WD40"/>
    <property type="match status" value="5"/>
</dbReference>
<keyword evidence="3" id="KW-0853">WD repeat</keyword>
<evidence type="ECO:0000313" key="7">
    <source>
        <dbReference type="Proteomes" id="UP000308768"/>
    </source>
</evidence>
<proteinExistence type="inferred from homology"/>
<dbReference type="SUPFAM" id="SSF50969">
    <property type="entry name" value="YVTN repeat-like/Quinoprotein amine dehydrogenase"/>
    <property type="match status" value="1"/>
</dbReference>
<dbReference type="SUPFAM" id="SSF50978">
    <property type="entry name" value="WD40 repeat-like"/>
    <property type="match status" value="1"/>
</dbReference>
<dbReference type="Gene3D" id="2.130.10.10">
    <property type="entry name" value="YVTN repeat-like/Quinoprotein amine dehydrogenase"/>
    <property type="match status" value="2"/>
</dbReference>
<evidence type="ECO:0000259" key="5">
    <source>
        <dbReference type="Pfam" id="PF08596"/>
    </source>
</evidence>
<comment type="similarity">
    <text evidence="1">Belongs to the WD repeat L(2)GL family.</text>
</comment>